<evidence type="ECO:0000313" key="1">
    <source>
        <dbReference type="EMBL" id="MBU2949626.1"/>
    </source>
</evidence>
<protein>
    <submittedName>
        <fullName evidence="1">Uncharacterized protein</fullName>
    </submittedName>
</protein>
<name>A0ACC5U5P8_9FLAO</name>
<evidence type="ECO:0000313" key="2">
    <source>
        <dbReference type="Proteomes" id="UP001647509"/>
    </source>
</evidence>
<reference evidence="1" key="1">
    <citation type="submission" date="2021-05" db="EMBL/GenBank/DDBJ databases">
        <title>Draft genomes of bacteria isolated from model marine particles.</title>
        <authorList>
            <person name="Datta M.S."/>
            <person name="Schwartzman J.A."/>
            <person name="Enke T.N."/>
            <person name="Saavedra J."/>
            <person name="Cermak N."/>
            <person name="Cordero O.X."/>
        </authorList>
    </citation>
    <scope>NUCLEOTIDE SEQUENCE</scope>
    <source>
        <strain evidence="1">I2M19</strain>
    </source>
</reference>
<keyword evidence="2" id="KW-1185">Reference proteome</keyword>
<dbReference type="Proteomes" id="UP001647509">
    <property type="component" value="Unassembled WGS sequence"/>
</dbReference>
<sequence length="215" mass="24894">MNRFFLCFFLLVLFSCKNENNAKEEISGIEELKVNNKDIQNDLDYSIWRKVWIELNETRLNYKNNTVYTLARATTSKPSYVNIKVKNKGKIKTKFYYKASIIIKSNTTDFFGFRLSESYNNRIDAIFDLKGGQIKGVQKVGQAFVKEHASIEAMNRDGWYKCTVYGEIEERNINIYFGPTASNKGIVNWEGKSETLNSVYIDPNSLDVEIVKNIE</sequence>
<accession>A0ACC5U5P8</accession>
<dbReference type="EMBL" id="JAHKPD010000008">
    <property type="protein sequence ID" value="MBU2949626.1"/>
    <property type="molecule type" value="Genomic_DNA"/>
</dbReference>
<proteinExistence type="predicted"/>
<organism evidence="1 2">
    <name type="scientific">Pseudotamlana agarivorans</name>
    <dbReference type="NCBI Taxonomy" id="481183"/>
    <lineage>
        <taxon>Bacteria</taxon>
        <taxon>Pseudomonadati</taxon>
        <taxon>Bacteroidota</taxon>
        <taxon>Flavobacteriia</taxon>
        <taxon>Flavobacteriales</taxon>
        <taxon>Flavobacteriaceae</taxon>
        <taxon>Pseudotamlana</taxon>
    </lineage>
</organism>
<gene>
    <name evidence="1" type="ORF">KO493_02815</name>
</gene>
<comment type="caution">
    <text evidence="1">The sequence shown here is derived from an EMBL/GenBank/DDBJ whole genome shotgun (WGS) entry which is preliminary data.</text>
</comment>